<dbReference type="Pfam" id="PF02931">
    <property type="entry name" value="Neur_chan_LBD"/>
    <property type="match status" value="1"/>
</dbReference>
<keyword evidence="3" id="KW-1185">Reference proteome</keyword>
<comment type="caution">
    <text evidence="2">The sequence shown here is derived from an EMBL/GenBank/DDBJ whole genome shotgun (WGS) entry which is preliminary data.</text>
</comment>
<feature type="domain" description="Neurotransmitter-gated ion-channel ligand-binding" evidence="1">
    <location>
        <begin position="98"/>
        <end position="237"/>
    </location>
</feature>
<reference evidence="3" key="1">
    <citation type="journal article" date="2015" name="Nat. Genet.">
        <title>The genome and transcriptome of the zoonotic hookworm Ancylostoma ceylanicum identify infection-specific gene families.</title>
        <authorList>
            <person name="Schwarz E.M."/>
            <person name="Hu Y."/>
            <person name="Antoshechkin I."/>
            <person name="Miller M.M."/>
            <person name="Sternberg P.W."/>
            <person name="Aroian R.V."/>
        </authorList>
    </citation>
    <scope>NUCLEOTIDE SEQUENCE</scope>
    <source>
        <strain evidence="3">HY135</strain>
    </source>
</reference>
<dbReference type="EMBL" id="JARK01001398">
    <property type="protein sequence ID" value="EYC09121.1"/>
    <property type="molecule type" value="Genomic_DNA"/>
</dbReference>
<evidence type="ECO:0000259" key="1">
    <source>
        <dbReference type="Pfam" id="PF02931"/>
    </source>
</evidence>
<dbReference type="Proteomes" id="UP000024635">
    <property type="component" value="Unassembled WGS sequence"/>
</dbReference>
<dbReference type="InterPro" id="IPR006201">
    <property type="entry name" value="Neur_channel"/>
</dbReference>
<proteinExistence type="predicted"/>
<sequence length="257" mass="30776">MVIFILLALPYVDCLEKVGKRISLSTSTYDYETWYNQNRQHSSELSEGIVDEYHMHLRRSLEEDNSTMLNRTFLAHLKEERRKFFEKLNAGAFFNEQRRLVDDLLDPRYYEKHVHPRVNYMEPTRINVSMSLYQILDVDEHQQSIIVNVWMVQNWYDEFLDWDPREYGMLNKTIVPYHQIWIPDTYLYNSETLERKKTESMMNAIVETGFWSNDSRGARVQLMFPAIYKLSCAMNVDQNAVKPHLYLESTGYVDQNR</sequence>
<dbReference type="OrthoDB" id="5816887at2759"/>
<dbReference type="GO" id="GO:0005230">
    <property type="term" value="F:extracellular ligand-gated monoatomic ion channel activity"/>
    <property type="evidence" value="ECO:0007669"/>
    <property type="project" value="InterPro"/>
</dbReference>
<dbReference type="Gene3D" id="2.70.170.10">
    <property type="entry name" value="Neurotransmitter-gated ion-channel ligand-binding domain"/>
    <property type="match status" value="1"/>
</dbReference>
<accession>A0A016U2D5</accession>
<dbReference type="GO" id="GO:0016020">
    <property type="term" value="C:membrane"/>
    <property type="evidence" value="ECO:0007669"/>
    <property type="project" value="InterPro"/>
</dbReference>
<evidence type="ECO:0000313" key="2">
    <source>
        <dbReference type="EMBL" id="EYC09121.1"/>
    </source>
</evidence>
<gene>
    <name evidence="2" type="primary">Acey_s0062.g3372</name>
    <name evidence="2" type="ORF">Y032_0062g3372</name>
</gene>
<dbReference type="PANTHER" id="PTHR18945">
    <property type="entry name" value="NEUROTRANSMITTER GATED ION CHANNEL"/>
    <property type="match status" value="1"/>
</dbReference>
<organism evidence="2 3">
    <name type="scientific">Ancylostoma ceylanicum</name>
    <dbReference type="NCBI Taxonomy" id="53326"/>
    <lineage>
        <taxon>Eukaryota</taxon>
        <taxon>Metazoa</taxon>
        <taxon>Ecdysozoa</taxon>
        <taxon>Nematoda</taxon>
        <taxon>Chromadorea</taxon>
        <taxon>Rhabditida</taxon>
        <taxon>Rhabditina</taxon>
        <taxon>Rhabditomorpha</taxon>
        <taxon>Strongyloidea</taxon>
        <taxon>Ancylostomatidae</taxon>
        <taxon>Ancylostomatinae</taxon>
        <taxon>Ancylostoma</taxon>
    </lineage>
</organism>
<protein>
    <recommendedName>
        <fullName evidence="1">Neurotransmitter-gated ion-channel ligand-binding domain-containing protein</fullName>
    </recommendedName>
</protein>
<dbReference type="GO" id="GO:0004888">
    <property type="term" value="F:transmembrane signaling receptor activity"/>
    <property type="evidence" value="ECO:0007669"/>
    <property type="project" value="InterPro"/>
</dbReference>
<dbReference type="SUPFAM" id="SSF63712">
    <property type="entry name" value="Nicotinic receptor ligand binding domain-like"/>
    <property type="match status" value="1"/>
</dbReference>
<dbReference type="AlphaFoldDB" id="A0A016U2D5"/>
<dbReference type="InterPro" id="IPR006202">
    <property type="entry name" value="Neur_chan_lig-bd"/>
</dbReference>
<name>A0A016U2D5_9BILA</name>
<dbReference type="InterPro" id="IPR036734">
    <property type="entry name" value="Neur_chan_lig-bd_sf"/>
</dbReference>
<dbReference type="STRING" id="53326.A0A016U2D5"/>
<evidence type="ECO:0000313" key="3">
    <source>
        <dbReference type="Proteomes" id="UP000024635"/>
    </source>
</evidence>